<evidence type="ECO:0000256" key="7">
    <source>
        <dbReference type="RuleBase" id="RU362057"/>
    </source>
</evidence>
<dbReference type="EC" id="2.4.1.-" evidence="7"/>
<reference evidence="8" key="1">
    <citation type="submission" date="2022-11" db="EMBL/GenBank/DDBJ databases">
        <authorList>
            <person name="Hyden B.L."/>
            <person name="Feng K."/>
            <person name="Yates T."/>
            <person name="Jawdy S."/>
            <person name="Smart L.B."/>
            <person name="Muchero W."/>
        </authorList>
    </citation>
    <scope>NUCLEOTIDE SEQUENCE</scope>
    <source>
        <tissue evidence="8">Shoot tip</tissue>
    </source>
</reference>
<protein>
    <recommendedName>
        <fullName evidence="7">Glycosyltransferase</fullName>
        <ecNumber evidence="7">2.4.1.-</ecNumber>
    </recommendedName>
</protein>
<evidence type="ECO:0000313" key="9">
    <source>
        <dbReference type="Proteomes" id="UP001151532"/>
    </source>
</evidence>
<dbReference type="Pfam" id="PF00201">
    <property type="entry name" value="UDPGT"/>
    <property type="match status" value="1"/>
</dbReference>
<dbReference type="PANTHER" id="PTHR48047:SF84">
    <property type="entry name" value="GLYCOSYLTRANSFERASE"/>
    <property type="match status" value="1"/>
</dbReference>
<dbReference type="Gene3D" id="3.40.50.2000">
    <property type="entry name" value="Glycogen Phosphorylase B"/>
    <property type="match status" value="3"/>
</dbReference>
<evidence type="ECO:0000256" key="2">
    <source>
        <dbReference type="ARBA" id="ARBA00009995"/>
    </source>
</evidence>
<evidence type="ECO:0000256" key="5">
    <source>
        <dbReference type="ARBA" id="ARBA00047606"/>
    </source>
</evidence>
<evidence type="ECO:0000256" key="6">
    <source>
        <dbReference type="RuleBase" id="RU003718"/>
    </source>
</evidence>
<comment type="catalytic activity">
    <reaction evidence="5">
        <text>an anthocyanidin + UDP-alpha-D-glucose + H(+) = an anthocyanidin 3-O-beta-D-glucoside + UDP</text>
        <dbReference type="Rhea" id="RHEA:20093"/>
        <dbReference type="ChEBI" id="CHEBI:15378"/>
        <dbReference type="ChEBI" id="CHEBI:16307"/>
        <dbReference type="ChEBI" id="CHEBI:58223"/>
        <dbReference type="ChEBI" id="CHEBI:58885"/>
        <dbReference type="ChEBI" id="CHEBI:143576"/>
        <dbReference type="EC" id="2.4.1.115"/>
    </reaction>
</comment>
<dbReference type="SUPFAM" id="SSF53756">
    <property type="entry name" value="UDP-Glycosyltransferase/glycogen phosphorylase"/>
    <property type="match status" value="2"/>
</dbReference>
<dbReference type="FunFam" id="3.40.50.2000:FF:000064">
    <property type="entry name" value="Glycosyltransferase"/>
    <property type="match status" value="1"/>
</dbReference>
<gene>
    <name evidence="8" type="ORF">OIU79_009384</name>
</gene>
<comment type="caution">
    <text evidence="8">The sequence shown here is derived from an EMBL/GenBank/DDBJ whole genome shotgun (WGS) entry which is preliminary data.</text>
</comment>
<dbReference type="GO" id="GO:0047213">
    <property type="term" value="F:anthocyanidin 3-O-glucosyltransferase activity"/>
    <property type="evidence" value="ECO:0007669"/>
    <property type="project" value="UniProtKB-EC"/>
</dbReference>
<keyword evidence="3 6" id="KW-0328">Glycosyltransferase</keyword>
<dbReference type="Proteomes" id="UP001151532">
    <property type="component" value="Chromosome 1"/>
</dbReference>
<dbReference type="PANTHER" id="PTHR48047">
    <property type="entry name" value="GLYCOSYLTRANSFERASE"/>
    <property type="match status" value="1"/>
</dbReference>
<dbReference type="InterPro" id="IPR002213">
    <property type="entry name" value="UDP_glucos_trans"/>
</dbReference>
<sequence length="545" mass="61135">MAQGHIIPFLALAIELEQKRGCTITFASTPLNIKRIKPSLPPNSSIQLLEIPFRSSDHGLPPDCENTHDLPYHLILKLVEASRSLKPSFHKLVYDLVRKQHGRLPLCIISDSFFGWCADIAHELGFKNSRYADVREPSRWSWYHLILKLVEASRSLKPSFHKLVYDLVRKQHGRLPLCIISDSFFGWCADIAHELGVFHAIFFPFCAFSTACYYSIGMSLPHRNNDSKEFVLADFPQASRIHVTQMSENLQGGHGAETIRKLVQDCMSIDGALFNSMGELDEAGLAFFQKTFGKPFWPIGPVLLPPGTGSRAGNEAAIKAVEVCRNWLDTKPPNSVLYVSFGSQNTVSASQMMHLAFALEASGKNFIWAVRPPTGFDINSEFKEKEYLPEGFENRNKASGRGLLVHQWAPQMEILSHKSTSAFLSHCGWNSVLEGLSYGVPIIGWPMASEQFYNVKLLEEEIGVCVEVARGRISEVKSEDIVAKIDLVMNDTEKGKEMRKRACEVRNIINNSIADKEEFKGASVKAMDDFLNAAMLMREEAKRTP</sequence>
<dbReference type="PROSITE" id="PS00375">
    <property type="entry name" value="UDPGT"/>
    <property type="match status" value="1"/>
</dbReference>
<proteinExistence type="inferred from homology"/>
<dbReference type="EMBL" id="JAPFFK010000015">
    <property type="protein sequence ID" value="KAJ6713381.1"/>
    <property type="molecule type" value="Genomic_DNA"/>
</dbReference>
<dbReference type="CDD" id="cd03784">
    <property type="entry name" value="GT1_Gtf-like"/>
    <property type="match status" value="1"/>
</dbReference>
<dbReference type="OrthoDB" id="5835829at2759"/>
<dbReference type="AlphaFoldDB" id="A0A9Q0YX50"/>
<organism evidence="8 9">
    <name type="scientific">Salix purpurea</name>
    <name type="common">Purple osier willow</name>
    <dbReference type="NCBI Taxonomy" id="77065"/>
    <lineage>
        <taxon>Eukaryota</taxon>
        <taxon>Viridiplantae</taxon>
        <taxon>Streptophyta</taxon>
        <taxon>Embryophyta</taxon>
        <taxon>Tracheophyta</taxon>
        <taxon>Spermatophyta</taxon>
        <taxon>Magnoliopsida</taxon>
        <taxon>eudicotyledons</taxon>
        <taxon>Gunneridae</taxon>
        <taxon>Pentapetalae</taxon>
        <taxon>rosids</taxon>
        <taxon>fabids</taxon>
        <taxon>Malpighiales</taxon>
        <taxon>Salicaceae</taxon>
        <taxon>Saliceae</taxon>
        <taxon>Salix</taxon>
    </lineage>
</organism>
<keyword evidence="4 6" id="KW-0808">Transferase</keyword>
<evidence type="ECO:0000256" key="1">
    <source>
        <dbReference type="ARBA" id="ARBA00004935"/>
    </source>
</evidence>
<reference evidence="8" key="2">
    <citation type="journal article" date="2023" name="Int. J. Mol. Sci.">
        <title>De Novo Assembly and Annotation of 11 Diverse Shrub Willow (Salix) Genomes Reveals Novel Gene Organization in Sex-Linked Regions.</title>
        <authorList>
            <person name="Hyden B."/>
            <person name="Feng K."/>
            <person name="Yates T.B."/>
            <person name="Jawdy S."/>
            <person name="Cereghino C."/>
            <person name="Smart L.B."/>
            <person name="Muchero W."/>
        </authorList>
    </citation>
    <scope>NUCLEOTIDE SEQUENCE</scope>
    <source>
        <tissue evidence="8">Shoot tip</tissue>
    </source>
</reference>
<accession>A0A9Q0YX50</accession>
<comment type="pathway">
    <text evidence="1">Pigment biosynthesis; anthocyanin biosynthesis.</text>
</comment>
<evidence type="ECO:0000256" key="3">
    <source>
        <dbReference type="ARBA" id="ARBA00022676"/>
    </source>
</evidence>
<dbReference type="InterPro" id="IPR035595">
    <property type="entry name" value="UDP_glycos_trans_CS"/>
</dbReference>
<evidence type="ECO:0000313" key="8">
    <source>
        <dbReference type="EMBL" id="KAJ6713381.1"/>
    </source>
</evidence>
<evidence type="ECO:0000256" key="4">
    <source>
        <dbReference type="ARBA" id="ARBA00022679"/>
    </source>
</evidence>
<keyword evidence="9" id="KW-1185">Reference proteome</keyword>
<name>A0A9Q0YX50_SALPP</name>
<comment type="similarity">
    <text evidence="2 6">Belongs to the UDP-glycosyltransferase family.</text>
</comment>